<dbReference type="InterPro" id="IPR042089">
    <property type="entry name" value="Peptidase_M13_dom_2"/>
</dbReference>
<dbReference type="Pfam" id="PF05649">
    <property type="entry name" value="Peptidase_M13_N"/>
    <property type="match status" value="1"/>
</dbReference>
<proteinExistence type="inferred from homology"/>
<dbReference type="Gene3D" id="1.10.1380.10">
    <property type="entry name" value="Neutral endopeptidase , domain2"/>
    <property type="match status" value="1"/>
</dbReference>
<dbReference type="GO" id="GO:0005886">
    <property type="term" value="C:plasma membrane"/>
    <property type="evidence" value="ECO:0007669"/>
    <property type="project" value="TreeGrafter"/>
</dbReference>
<keyword evidence="5" id="KW-0378">Hydrolase</keyword>
<sequence>MAGPPVRRSTRKSGYYLEMLLMCMCSDVERPGQGYSSLESSVSKSNEGLFLDAYKDRHDHHVDSHGVCKNPLRNLWHKYRDIPKKMKFAGFLMLAITSTLYYIVALGQNIASDDPPVQVAAPTICESPECVHAASEILYNLDPNYTEIDPCTDFDRYVCGGWRERHDMRPDQGSIFAGTIMAENAQARLRHILESEVFKHPEESSPDSDNFKKLMMAYDACMDEYTVKQRGTTPLEDVLARLEETYSIGSAFAEDPKDNLTNAISYLAGIGVRALVGFDIGPDDRNPDSVVIFLTPLNAIGLPAREYYNNSEIVTDYTEVAKKVLQDFSDTKFHHLIKDVVSFEGKLANVTPNTETQEDVTKYYNPLTIKETQKLVPQISFADIISSLAPSGYEDDRVIVGSPSYMKSLSNILSETSRETIQLFFKWKAIQRYAYAIEDPKVEPIQKFLNRLAGKDPQASEERWRKCIKSLDRGLGWSLSRFYILDSFSEDSKKLGDQIVSDIKERFIFTLDQTFWMSPEVRKLAKEKVANIVQKIGYPTKSPNVGDPEDVKQYYEDLKISNETFFENELASTRFNIHREWSKLGKPTDRDEWEMTTPTVNAYYKGPGNEIAFLAGIMQPPVFYGRRAPLYMSYGPFGSVSGHELSHAFDSTGRHYDQTGNYTNWWDDKTVEAFKERAQCFVDQYSNFTVNGTKPEPLHVSGRLTLGENIADAGGISAAFHAWKKHDEASPDPHLPGLTSFSKEQLFFIAYGNWWCSKTTREAAEEAIYNDPHAPKPARNNGTMENSREFKEAFKCPIVEPVCKLW</sequence>
<feature type="transmembrane region" description="Helical" evidence="8">
    <location>
        <begin position="88"/>
        <end position="107"/>
    </location>
</feature>
<evidence type="ECO:0000256" key="8">
    <source>
        <dbReference type="SAM" id="Phobius"/>
    </source>
</evidence>
<evidence type="ECO:0000256" key="5">
    <source>
        <dbReference type="ARBA" id="ARBA00022801"/>
    </source>
</evidence>
<dbReference type="Gene3D" id="3.40.390.10">
    <property type="entry name" value="Collagenase (Catalytic Domain)"/>
    <property type="match status" value="1"/>
</dbReference>
<keyword evidence="6" id="KW-0862">Zinc</keyword>
<keyword evidence="4" id="KW-0479">Metal-binding</keyword>
<dbReference type="PROSITE" id="PS51885">
    <property type="entry name" value="NEPRILYSIN"/>
    <property type="match status" value="1"/>
</dbReference>
<keyword evidence="8" id="KW-0812">Transmembrane</keyword>
<dbReference type="GO" id="GO:0016485">
    <property type="term" value="P:protein processing"/>
    <property type="evidence" value="ECO:0007669"/>
    <property type="project" value="TreeGrafter"/>
</dbReference>
<evidence type="ECO:0000256" key="4">
    <source>
        <dbReference type="ARBA" id="ARBA00022723"/>
    </source>
</evidence>
<comment type="cofactor">
    <cofactor evidence="1">
        <name>Zn(2+)</name>
        <dbReference type="ChEBI" id="CHEBI:29105"/>
    </cofactor>
</comment>
<dbReference type="CDD" id="cd08662">
    <property type="entry name" value="M13"/>
    <property type="match status" value="1"/>
</dbReference>
<name>A0A507QTN2_MONPU</name>
<comment type="similarity">
    <text evidence="2">Belongs to the peptidase M13 family.</text>
</comment>
<dbReference type="PRINTS" id="PR00786">
    <property type="entry name" value="NEPRILYSIN"/>
</dbReference>
<evidence type="ECO:0000313" key="12">
    <source>
        <dbReference type="Proteomes" id="UP000319663"/>
    </source>
</evidence>
<dbReference type="InterPro" id="IPR000718">
    <property type="entry name" value="Peptidase_M13"/>
</dbReference>
<dbReference type="PANTHER" id="PTHR11733">
    <property type="entry name" value="ZINC METALLOPROTEASE FAMILY M13 NEPRILYSIN-RELATED"/>
    <property type="match status" value="1"/>
</dbReference>
<keyword evidence="7" id="KW-0482">Metalloprotease</keyword>
<reference evidence="11 12" key="1">
    <citation type="submission" date="2019-06" db="EMBL/GenBank/DDBJ databases">
        <title>Wine fermentation using esterase from Monascus purpureus.</title>
        <authorList>
            <person name="Geng C."/>
            <person name="Zhang Y."/>
        </authorList>
    </citation>
    <scope>NUCLEOTIDE SEQUENCE [LARGE SCALE GENOMIC DNA]</scope>
    <source>
        <strain evidence="11">HQ1</strain>
    </source>
</reference>
<dbReference type="Proteomes" id="UP000319663">
    <property type="component" value="Unassembled WGS sequence"/>
</dbReference>
<organism evidence="11 12">
    <name type="scientific">Monascus purpureus</name>
    <name type="common">Red mold</name>
    <name type="synonym">Monascus anka</name>
    <dbReference type="NCBI Taxonomy" id="5098"/>
    <lineage>
        <taxon>Eukaryota</taxon>
        <taxon>Fungi</taxon>
        <taxon>Dikarya</taxon>
        <taxon>Ascomycota</taxon>
        <taxon>Pezizomycotina</taxon>
        <taxon>Eurotiomycetes</taxon>
        <taxon>Eurotiomycetidae</taxon>
        <taxon>Eurotiales</taxon>
        <taxon>Aspergillaceae</taxon>
        <taxon>Monascus</taxon>
    </lineage>
</organism>
<protein>
    <recommendedName>
        <fullName evidence="13">Endothelin-converting enzyme 1</fullName>
    </recommendedName>
</protein>
<evidence type="ECO:0000259" key="9">
    <source>
        <dbReference type="Pfam" id="PF01431"/>
    </source>
</evidence>
<accession>A0A507QTN2</accession>
<gene>
    <name evidence="11" type="ORF">MPDQ_000479</name>
</gene>
<dbReference type="Pfam" id="PF01431">
    <property type="entry name" value="Peptidase_M13"/>
    <property type="match status" value="1"/>
</dbReference>
<dbReference type="PANTHER" id="PTHR11733:SF167">
    <property type="entry name" value="FI17812P1-RELATED"/>
    <property type="match status" value="1"/>
</dbReference>
<feature type="domain" description="Peptidase M13 N-terminal" evidence="10">
    <location>
        <begin position="150"/>
        <end position="539"/>
    </location>
</feature>
<dbReference type="OrthoDB" id="6475849at2759"/>
<evidence type="ECO:0000256" key="1">
    <source>
        <dbReference type="ARBA" id="ARBA00001947"/>
    </source>
</evidence>
<dbReference type="GO" id="GO:0046872">
    <property type="term" value="F:metal ion binding"/>
    <property type="evidence" value="ECO:0007669"/>
    <property type="project" value="UniProtKB-KW"/>
</dbReference>
<comment type="caution">
    <text evidence="11">The sequence shown here is derived from an EMBL/GenBank/DDBJ whole genome shotgun (WGS) entry which is preliminary data.</text>
</comment>
<keyword evidence="3" id="KW-0645">Protease</keyword>
<dbReference type="AlphaFoldDB" id="A0A507QTN2"/>
<evidence type="ECO:0000256" key="6">
    <source>
        <dbReference type="ARBA" id="ARBA00022833"/>
    </source>
</evidence>
<evidence type="ECO:0000256" key="2">
    <source>
        <dbReference type="ARBA" id="ARBA00007357"/>
    </source>
</evidence>
<dbReference type="InterPro" id="IPR008753">
    <property type="entry name" value="Peptidase_M13_N"/>
</dbReference>
<evidence type="ECO:0000256" key="7">
    <source>
        <dbReference type="ARBA" id="ARBA00023049"/>
    </source>
</evidence>
<evidence type="ECO:0000259" key="10">
    <source>
        <dbReference type="Pfam" id="PF05649"/>
    </source>
</evidence>
<dbReference type="EMBL" id="VIFY01000109">
    <property type="protein sequence ID" value="TQB70402.1"/>
    <property type="molecule type" value="Genomic_DNA"/>
</dbReference>
<evidence type="ECO:0000313" key="11">
    <source>
        <dbReference type="EMBL" id="TQB70402.1"/>
    </source>
</evidence>
<keyword evidence="12" id="KW-1185">Reference proteome</keyword>
<evidence type="ECO:0008006" key="13">
    <source>
        <dbReference type="Google" id="ProtNLM"/>
    </source>
</evidence>
<dbReference type="InterPro" id="IPR024079">
    <property type="entry name" value="MetalloPept_cat_dom_sf"/>
</dbReference>
<evidence type="ECO:0000256" key="3">
    <source>
        <dbReference type="ARBA" id="ARBA00022670"/>
    </source>
</evidence>
<dbReference type="SUPFAM" id="SSF55486">
    <property type="entry name" value="Metalloproteases ('zincins'), catalytic domain"/>
    <property type="match status" value="1"/>
</dbReference>
<dbReference type="STRING" id="5098.A0A507QTN2"/>
<keyword evidence="8" id="KW-1133">Transmembrane helix</keyword>
<dbReference type="InterPro" id="IPR018497">
    <property type="entry name" value="Peptidase_M13_C"/>
</dbReference>
<keyword evidence="8" id="KW-0472">Membrane</keyword>
<feature type="domain" description="Peptidase M13 C-terminal" evidence="9">
    <location>
        <begin position="601"/>
        <end position="798"/>
    </location>
</feature>
<dbReference type="GO" id="GO:0004222">
    <property type="term" value="F:metalloendopeptidase activity"/>
    <property type="evidence" value="ECO:0007669"/>
    <property type="project" value="InterPro"/>
</dbReference>